<evidence type="ECO:0000313" key="2">
    <source>
        <dbReference type="EMBL" id="ABJ64420.1"/>
    </source>
</evidence>
<dbReference type="KEGG" id="lbr:LVIS_1318"/>
<dbReference type="Proteomes" id="UP000001652">
    <property type="component" value="Chromosome"/>
</dbReference>
<dbReference type="AlphaFoldDB" id="Q03QV2"/>
<name>Q03QV2_LEVBA</name>
<feature type="transmembrane region" description="Helical" evidence="1">
    <location>
        <begin position="12"/>
        <end position="31"/>
    </location>
</feature>
<organism evidence="2 3">
    <name type="scientific">Levilactobacillus brevis (strain ATCC 367 / BCRC 12310 / CIP 105137 / JCM 1170 / LMG 11437 / NCIMB 947 / NCTC 947)</name>
    <name type="common">Lactobacillus brevis</name>
    <dbReference type="NCBI Taxonomy" id="387344"/>
    <lineage>
        <taxon>Bacteria</taxon>
        <taxon>Bacillati</taxon>
        <taxon>Bacillota</taxon>
        <taxon>Bacilli</taxon>
        <taxon>Lactobacillales</taxon>
        <taxon>Lactobacillaceae</taxon>
        <taxon>Levilactobacillus</taxon>
    </lineage>
</organism>
<gene>
    <name evidence="2" type="ordered locus">LVIS_1318</name>
</gene>
<keyword evidence="1" id="KW-0812">Transmembrane</keyword>
<dbReference type="HOGENOM" id="CLU_3389991_0_0_9"/>
<accession>Q03QV2</accession>
<keyword evidence="1" id="KW-0472">Membrane</keyword>
<keyword evidence="3" id="KW-1185">Reference proteome</keyword>
<evidence type="ECO:0000313" key="3">
    <source>
        <dbReference type="Proteomes" id="UP000001652"/>
    </source>
</evidence>
<dbReference type="STRING" id="387344.LVIS_1318"/>
<sequence>MSKEKVVYKKRTKIATSVGVTLMLVLLLLQLF</sequence>
<reference evidence="2 3" key="1">
    <citation type="journal article" date="2006" name="Proc. Natl. Acad. Sci. U.S.A.">
        <title>Comparative genomics of the lactic acid bacteria.</title>
        <authorList>
            <person name="Makarova K."/>
            <person name="Slesarev A."/>
            <person name="Wolf Y."/>
            <person name="Sorokin A."/>
            <person name="Mirkin B."/>
            <person name="Koonin E."/>
            <person name="Pavlov A."/>
            <person name="Pavlova N."/>
            <person name="Karamychev V."/>
            <person name="Polouchine N."/>
            <person name="Shakhova V."/>
            <person name="Grigoriev I."/>
            <person name="Lou Y."/>
            <person name="Rohksar D."/>
            <person name="Lucas S."/>
            <person name="Huang K."/>
            <person name="Goodstein D.M."/>
            <person name="Hawkins T."/>
            <person name="Plengvidhya V."/>
            <person name="Welker D."/>
            <person name="Hughes J."/>
            <person name="Goh Y."/>
            <person name="Benson A."/>
            <person name="Baldwin K."/>
            <person name="Lee J.H."/>
            <person name="Diaz-Muniz I."/>
            <person name="Dosti B."/>
            <person name="Smeianov V."/>
            <person name="Wechter W."/>
            <person name="Barabote R."/>
            <person name="Lorca G."/>
            <person name="Altermann E."/>
            <person name="Barrangou R."/>
            <person name="Ganesan B."/>
            <person name="Xie Y."/>
            <person name="Rawsthorne H."/>
            <person name="Tamir D."/>
            <person name="Parker C."/>
            <person name="Breidt F."/>
            <person name="Broadbent J."/>
            <person name="Hutkins R."/>
            <person name="O'Sullivan D."/>
            <person name="Steele J."/>
            <person name="Unlu G."/>
            <person name="Saier M."/>
            <person name="Klaenhammer T."/>
            <person name="Richardson P."/>
            <person name="Kozyavkin S."/>
            <person name="Weimer B."/>
            <person name="Mills D."/>
        </authorList>
    </citation>
    <scope>NUCLEOTIDE SEQUENCE [LARGE SCALE GENOMIC DNA]</scope>
    <source>
        <strain evidence="3">ATCC 367 / BCRC 12310 / CIP 105137 / JCM 1170 / LMG 11437 / NCIMB 947 / NCTC 947</strain>
    </source>
</reference>
<proteinExistence type="predicted"/>
<dbReference type="EMBL" id="CP000416">
    <property type="protein sequence ID" value="ABJ64420.1"/>
    <property type="molecule type" value="Genomic_DNA"/>
</dbReference>
<protein>
    <submittedName>
        <fullName evidence="2">Uncharacterized protein</fullName>
    </submittedName>
</protein>
<evidence type="ECO:0000256" key="1">
    <source>
        <dbReference type="SAM" id="Phobius"/>
    </source>
</evidence>
<keyword evidence="1" id="KW-1133">Transmembrane helix</keyword>